<feature type="transmembrane region" description="Helical" evidence="1">
    <location>
        <begin position="67"/>
        <end position="89"/>
    </location>
</feature>
<protein>
    <submittedName>
        <fullName evidence="2">ABC transporter permease subunit</fullName>
    </submittedName>
</protein>
<sequence>RASPPSPRPPPPCATWIAYGSTAAAVLAFNGGTAYDTVSHWTERNADDRADFIRDGIPLQEAFNVNAAMVMLLALGAIGAMTILSEYSSGTIRTTFSAVPARRAVMTAKATVLTTFTTLFGALLAAASFFLTQAILNTQNAGVPITHPGALRVVIASALLAPVCALAGMALATIFRQTASTMIAVVGVLVVAPFMLSDDRHWTAIAAHTLPFKAWLRLTEINPSPTPFPWTPTGAWTVYTLWLLAAAALTITATHRRDH</sequence>
<evidence type="ECO:0000313" key="2">
    <source>
        <dbReference type="EMBL" id="MFD0856208.1"/>
    </source>
</evidence>
<keyword evidence="1" id="KW-1133">Transmembrane helix</keyword>
<feature type="transmembrane region" description="Helical" evidence="1">
    <location>
        <begin position="179"/>
        <end position="196"/>
    </location>
</feature>
<feature type="non-terminal residue" evidence="2">
    <location>
        <position position="1"/>
    </location>
</feature>
<reference evidence="3" key="1">
    <citation type="journal article" date="2019" name="Int. J. Syst. Evol. Microbiol.">
        <title>The Global Catalogue of Microorganisms (GCM) 10K type strain sequencing project: providing services to taxonomists for standard genome sequencing and annotation.</title>
        <authorList>
            <consortium name="The Broad Institute Genomics Platform"/>
            <consortium name="The Broad Institute Genome Sequencing Center for Infectious Disease"/>
            <person name="Wu L."/>
            <person name="Ma J."/>
        </authorList>
    </citation>
    <scope>NUCLEOTIDE SEQUENCE [LARGE SCALE GENOMIC DNA]</scope>
    <source>
        <strain evidence="3">JCM 31696</strain>
    </source>
</reference>
<keyword evidence="1" id="KW-0472">Membrane</keyword>
<evidence type="ECO:0000313" key="3">
    <source>
        <dbReference type="Proteomes" id="UP001597083"/>
    </source>
</evidence>
<dbReference type="Proteomes" id="UP001597083">
    <property type="component" value="Unassembled WGS sequence"/>
</dbReference>
<dbReference type="Pfam" id="PF12730">
    <property type="entry name" value="ABC2_membrane_4"/>
    <property type="match status" value="1"/>
</dbReference>
<accession>A0ABW3CP85</accession>
<keyword evidence="1" id="KW-0812">Transmembrane</keyword>
<feature type="transmembrane region" description="Helical" evidence="1">
    <location>
        <begin position="151"/>
        <end position="172"/>
    </location>
</feature>
<organism evidence="2 3">
    <name type="scientific">Actinomadura adrarensis</name>
    <dbReference type="NCBI Taxonomy" id="1819600"/>
    <lineage>
        <taxon>Bacteria</taxon>
        <taxon>Bacillati</taxon>
        <taxon>Actinomycetota</taxon>
        <taxon>Actinomycetes</taxon>
        <taxon>Streptosporangiales</taxon>
        <taxon>Thermomonosporaceae</taxon>
        <taxon>Actinomadura</taxon>
    </lineage>
</organism>
<gene>
    <name evidence="2" type="ORF">ACFQ07_28475</name>
</gene>
<name>A0ABW3CP85_9ACTN</name>
<comment type="caution">
    <text evidence="2">The sequence shown here is derived from an EMBL/GenBank/DDBJ whole genome shotgun (WGS) entry which is preliminary data.</text>
</comment>
<evidence type="ECO:0000256" key="1">
    <source>
        <dbReference type="SAM" id="Phobius"/>
    </source>
</evidence>
<feature type="transmembrane region" description="Helical" evidence="1">
    <location>
        <begin position="236"/>
        <end position="254"/>
    </location>
</feature>
<feature type="transmembrane region" description="Helical" evidence="1">
    <location>
        <begin position="110"/>
        <end position="131"/>
    </location>
</feature>
<keyword evidence="3" id="KW-1185">Reference proteome</keyword>
<dbReference type="EMBL" id="JBHTIR010004012">
    <property type="protein sequence ID" value="MFD0856208.1"/>
    <property type="molecule type" value="Genomic_DNA"/>
</dbReference>
<proteinExistence type="predicted"/>